<reference evidence="1" key="1">
    <citation type="journal article" date="2021" name="Proc. Natl. Acad. Sci. U.S.A.">
        <title>A Catalog of Tens of Thousands of Viruses from Human Metagenomes Reveals Hidden Associations with Chronic Diseases.</title>
        <authorList>
            <person name="Tisza M.J."/>
            <person name="Buck C.B."/>
        </authorList>
    </citation>
    <scope>NUCLEOTIDE SEQUENCE</scope>
    <source>
        <strain evidence="1">CtCpR1</strain>
    </source>
</reference>
<dbReference type="EMBL" id="BK016224">
    <property type="protein sequence ID" value="DAG03165.1"/>
    <property type="molecule type" value="Genomic_DNA"/>
</dbReference>
<sequence length="71" mass="8358">MTRKRPHISPLNRVFDIPTVDKSLRRDFLAGAITIEQARDEFIHCGWFCGNESITTTYRRLGLLPEIKRIW</sequence>
<organism evidence="1">
    <name type="scientific">Caudovirales sp. ctCpR1</name>
    <dbReference type="NCBI Taxonomy" id="2825760"/>
    <lineage>
        <taxon>Viruses</taxon>
        <taxon>Duplodnaviria</taxon>
        <taxon>Heunggongvirae</taxon>
        <taxon>Uroviricota</taxon>
        <taxon>Caudoviricetes</taxon>
    </lineage>
</organism>
<accession>A0A8S5V8W6</accession>
<protein>
    <submittedName>
        <fullName evidence="1">Uncharacterized protein</fullName>
    </submittedName>
</protein>
<evidence type="ECO:0000313" key="1">
    <source>
        <dbReference type="EMBL" id="DAG03165.1"/>
    </source>
</evidence>
<name>A0A8S5V8W6_9CAUD</name>
<proteinExistence type="predicted"/>